<dbReference type="Pfam" id="PF00534">
    <property type="entry name" value="Glycos_transf_1"/>
    <property type="match status" value="1"/>
</dbReference>
<name>A0ABS6DQN5_9MOLU</name>
<keyword evidence="3" id="KW-0328">Glycosyltransferase</keyword>
<proteinExistence type="predicted"/>
<reference evidence="3" key="1">
    <citation type="submission" date="2021-06" db="EMBL/GenBank/DDBJ databases">
        <title>Novel Mycoplasma species detected in California sea lions (Zalophus californianus) from the USA.</title>
        <authorList>
            <person name="Volokhov D.V."/>
            <person name="Furtak V.A."/>
            <person name="Zagorodnyaya T.A."/>
        </authorList>
    </citation>
    <scope>NUCLEOTIDE SEQUENCE [LARGE SCALE GENOMIC DNA]</scope>
    <source>
        <strain evidence="3">CSL 4779</strain>
    </source>
</reference>
<dbReference type="Pfam" id="PF13439">
    <property type="entry name" value="Glyco_transf_4"/>
    <property type="match status" value="1"/>
</dbReference>
<dbReference type="PANTHER" id="PTHR45947:SF3">
    <property type="entry name" value="SULFOQUINOVOSYL TRANSFERASE SQD2"/>
    <property type="match status" value="1"/>
</dbReference>
<sequence length="427" mass="48864">MKNKLLWRQKAPIIELKSRPLRVVIVGDSFIPMVDGVVRVMENYIEQFQSKGIEFLVLAPAYSDYDLKKDLELSYKPMRIKCSVIKWGGYQVIRTPLVKSELMVIDEFNPDIVHVHSPFFAGNIGLQLKKRYNIPLVITLHTNFKMAISKSVNSAVIGQIGGLVVQQFIKNVDGIFHVSRSSMIDSGLDLTQNKHFIVPNGTKFKFPENPEFLKQQAIEKFNIDSNKFNLLFVSRFVWEKNIKLMLDSYKKLIAINPRYHLTMVGGDWKYDEVVEYAKSIDVYKYINFTGVVRDCNLLKGLYLSHDLLLFPSVFDTFGLVIHEAASQGLPSLVIKKSNAAEFIIDGLNGFTCLESVDSLVKSVVNVFSDREKLNTAGEAAKSIVFDWSKIIDKSINNYIEIIKNFYDKVRINRLQKLSAKIRKKFKN</sequence>
<dbReference type="InterPro" id="IPR050194">
    <property type="entry name" value="Glycosyltransferase_grp1"/>
</dbReference>
<dbReference type="EC" id="2.4.-.-" evidence="3"/>
<dbReference type="InterPro" id="IPR001296">
    <property type="entry name" value="Glyco_trans_1"/>
</dbReference>
<dbReference type="RefSeq" id="WP_216505072.1">
    <property type="nucleotide sequence ID" value="NZ_JAHMHJ010000001.1"/>
</dbReference>
<evidence type="ECO:0000259" key="1">
    <source>
        <dbReference type="Pfam" id="PF00534"/>
    </source>
</evidence>
<keyword evidence="4" id="KW-1185">Reference proteome</keyword>
<comment type="caution">
    <text evidence="3">The sequence shown here is derived from an EMBL/GenBank/DDBJ whole genome shotgun (WGS) entry which is preliminary data.</text>
</comment>
<evidence type="ECO:0000313" key="3">
    <source>
        <dbReference type="EMBL" id="MBU4693315.1"/>
    </source>
</evidence>
<dbReference type="GO" id="GO:0016757">
    <property type="term" value="F:glycosyltransferase activity"/>
    <property type="evidence" value="ECO:0007669"/>
    <property type="project" value="UniProtKB-KW"/>
</dbReference>
<dbReference type="InterPro" id="IPR028098">
    <property type="entry name" value="Glyco_trans_4-like_N"/>
</dbReference>
<accession>A0ABS6DQN5</accession>
<protein>
    <submittedName>
        <fullName evidence="3">Glycosyltransferase</fullName>
        <ecNumber evidence="3">2.4.-.-</ecNumber>
    </submittedName>
</protein>
<keyword evidence="3" id="KW-0808">Transferase</keyword>
<dbReference type="Proteomes" id="UP000812267">
    <property type="component" value="Unassembled WGS sequence"/>
</dbReference>
<feature type="domain" description="Glycosyl transferase family 1" evidence="1">
    <location>
        <begin position="216"/>
        <end position="381"/>
    </location>
</feature>
<organism evidence="3 4">
    <name type="scientific">Mycoplasma zalophidermidis</name>
    <dbReference type="NCBI Taxonomy" id="398174"/>
    <lineage>
        <taxon>Bacteria</taxon>
        <taxon>Bacillati</taxon>
        <taxon>Mycoplasmatota</taxon>
        <taxon>Mollicutes</taxon>
        <taxon>Mycoplasmataceae</taxon>
        <taxon>Mycoplasma</taxon>
    </lineage>
</organism>
<gene>
    <name evidence="3" type="ORF">KQ878_00240</name>
</gene>
<evidence type="ECO:0000259" key="2">
    <source>
        <dbReference type="Pfam" id="PF13439"/>
    </source>
</evidence>
<dbReference type="EMBL" id="JAHMHK010000001">
    <property type="protein sequence ID" value="MBU4693315.1"/>
    <property type="molecule type" value="Genomic_DNA"/>
</dbReference>
<evidence type="ECO:0000313" key="4">
    <source>
        <dbReference type="Proteomes" id="UP000812267"/>
    </source>
</evidence>
<feature type="domain" description="Glycosyltransferase subfamily 4-like N-terminal" evidence="2">
    <location>
        <begin position="34"/>
        <end position="182"/>
    </location>
</feature>
<dbReference type="PANTHER" id="PTHR45947">
    <property type="entry name" value="SULFOQUINOVOSYL TRANSFERASE SQD2"/>
    <property type="match status" value="1"/>
</dbReference>